<reference evidence="2 3" key="1">
    <citation type="submission" date="2018-08" db="EMBL/GenBank/DDBJ databases">
        <title>A genome reference for cultivated species of the human gut microbiota.</title>
        <authorList>
            <person name="Zou Y."/>
            <person name="Xue W."/>
            <person name="Luo G."/>
        </authorList>
    </citation>
    <scope>NUCLEOTIDE SEQUENCE [LARGE SCALE GENOMIC DNA]</scope>
    <source>
        <strain evidence="2 3">AM25-6</strain>
    </source>
</reference>
<dbReference type="Pfam" id="PF13508">
    <property type="entry name" value="Acetyltransf_7"/>
    <property type="match status" value="1"/>
</dbReference>
<dbReference type="EMBL" id="QUSM01000003">
    <property type="protein sequence ID" value="RGD74157.1"/>
    <property type="molecule type" value="Genomic_DNA"/>
</dbReference>
<comment type="caution">
    <text evidence="2">The sequence shown here is derived from an EMBL/GenBank/DDBJ whole genome shotgun (WGS) entry which is preliminary data.</text>
</comment>
<dbReference type="GO" id="GO:0016747">
    <property type="term" value="F:acyltransferase activity, transferring groups other than amino-acyl groups"/>
    <property type="evidence" value="ECO:0007669"/>
    <property type="project" value="InterPro"/>
</dbReference>
<accession>A0A3E3DXZ2</accession>
<keyword evidence="2" id="KW-0808">Transferase</keyword>
<gene>
    <name evidence="2" type="ORF">DW687_05160</name>
</gene>
<dbReference type="AlphaFoldDB" id="A0A3E3DXZ2"/>
<dbReference type="PROSITE" id="PS51186">
    <property type="entry name" value="GNAT"/>
    <property type="match status" value="1"/>
</dbReference>
<feature type="domain" description="N-acetyltransferase" evidence="1">
    <location>
        <begin position="7"/>
        <end position="192"/>
    </location>
</feature>
<dbReference type="SUPFAM" id="SSF55729">
    <property type="entry name" value="Acyl-CoA N-acyltransferases (Nat)"/>
    <property type="match status" value="1"/>
</dbReference>
<proteinExistence type="predicted"/>
<dbReference type="Gene3D" id="3.40.630.30">
    <property type="match status" value="1"/>
</dbReference>
<dbReference type="InterPro" id="IPR016181">
    <property type="entry name" value="Acyl_CoA_acyltransferase"/>
</dbReference>
<evidence type="ECO:0000313" key="3">
    <source>
        <dbReference type="Proteomes" id="UP000261212"/>
    </source>
</evidence>
<protein>
    <submittedName>
        <fullName evidence="2">GNAT family N-acetyltransferase</fullName>
    </submittedName>
</protein>
<sequence length="192" mass="22735">MYETNIINLNELNEEKKTEAVKIFTKGFKNTLTFADEDEALKLFLLSFDFKMMYVYIKDDEVLGVLGVSTLKNRVYDFKEDVCRQIFKRKGKFIYKQLRMSTDNIPIKNEEQIYIELLTTCENHRNKGIAGKLLDFTYDMKGYEECHLEVLSKNVNAHRLYKKLGFEEYKKSFNFFTFIQGLGSPIFMKKTK</sequence>
<organism evidence="2 3">
    <name type="scientific">Anaerofustis stercorihominis</name>
    <dbReference type="NCBI Taxonomy" id="214853"/>
    <lineage>
        <taxon>Bacteria</taxon>
        <taxon>Bacillati</taxon>
        <taxon>Bacillota</taxon>
        <taxon>Clostridia</taxon>
        <taxon>Eubacteriales</taxon>
        <taxon>Eubacteriaceae</taxon>
        <taxon>Anaerofustis</taxon>
    </lineage>
</organism>
<dbReference type="Proteomes" id="UP000261212">
    <property type="component" value="Unassembled WGS sequence"/>
</dbReference>
<evidence type="ECO:0000259" key="1">
    <source>
        <dbReference type="PROSITE" id="PS51186"/>
    </source>
</evidence>
<name>A0A3E3DXZ2_9FIRM</name>
<dbReference type="InterPro" id="IPR000182">
    <property type="entry name" value="GNAT_dom"/>
</dbReference>
<dbReference type="GeneID" id="97999820"/>
<evidence type="ECO:0000313" key="2">
    <source>
        <dbReference type="EMBL" id="RGD74157.1"/>
    </source>
</evidence>
<dbReference type="RefSeq" id="WP_007049398.1">
    <property type="nucleotide sequence ID" value="NZ_CABKNJ010000005.1"/>
</dbReference>